<evidence type="ECO:0000313" key="1">
    <source>
        <dbReference type="EMBL" id="SVC64673.1"/>
    </source>
</evidence>
<organism evidence="1">
    <name type="scientific">marine metagenome</name>
    <dbReference type="NCBI Taxonomy" id="408172"/>
    <lineage>
        <taxon>unclassified sequences</taxon>
        <taxon>metagenomes</taxon>
        <taxon>ecological metagenomes</taxon>
    </lineage>
</organism>
<proteinExistence type="predicted"/>
<protein>
    <submittedName>
        <fullName evidence="1">Uncharacterized protein</fullName>
    </submittedName>
</protein>
<dbReference type="EMBL" id="UINC01102785">
    <property type="protein sequence ID" value="SVC64673.1"/>
    <property type="molecule type" value="Genomic_DNA"/>
</dbReference>
<dbReference type="AlphaFoldDB" id="A0A382NU15"/>
<reference evidence="1" key="1">
    <citation type="submission" date="2018-05" db="EMBL/GenBank/DDBJ databases">
        <authorList>
            <person name="Lanie J.A."/>
            <person name="Ng W.-L."/>
            <person name="Kazmierczak K.M."/>
            <person name="Andrzejewski T.M."/>
            <person name="Davidsen T.M."/>
            <person name="Wayne K.J."/>
            <person name="Tettelin H."/>
            <person name="Glass J.I."/>
            <person name="Rusch D."/>
            <person name="Podicherti R."/>
            <person name="Tsui H.-C.T."/>
            <person name="Winkler M.E."/>
        </authorList>
    </citation>
    <scope>NUCLEOTIDE SEQUENCE</scope>
</reference>
<sequence>MRTLIEAMVQIFKIKTCNSEAMNYKINCSRSYLI</sequence>
<gene>
    <name evidence="1" type="ORF">METZ01_LOCUS317527</name>
</gene>
<accession>A0A382NU15</accession>
<name>A0A382NU15_9ZZZZ</name>